<evidence type="ECO:0000259" key="1">
    <source>
        <dbReference type="Pfam" id="PF07398"/>
    </source>
</evidence>
<dbReference type="InterPro" id="IPR036527">
    <property type="entry name" value="SCP2_sterol-bd_dom_sf"/>
</dbReference>
<dbReference type="InterPro" id="IPR017517">
    <property type="entry name" value="Maleyloyr_isom"/>
</dbReference>
<evidence type="ECO:0000259" key="2">
    <source>
        <dbReference type="Pfam" id="PF11716"/>
    </source>
</evidence>
<dbReference type="NCBIfam" id="TIGR03083">
    <property type="entry name" value="maleylpyruvate isomerase family mycothiol-dependent enzyme"/>
    <property type="match status" value="1"/>
</dbReference>
<organism evidence="3 4">
    <name type="scientific">Paeniglutamicibacter cryotolerans</name>
    <dbReference type="NCBI Taxonomy" id="670079"/>
    <lineage>
        <taxon>Bacteria</taxon>
        <taxon>Bacillati</taxon>
        <taxon>Actinomycetota</taxon>
        <taxon>Actinomycetes</taxon>
        <taxon>Micrococcales</taxon>
        <taxon>Micrococcaceae</taxon>
        <taxon>Paeniglutamicibacter</taxon>
    </lineage>
</organism>
<dbReference type="InterPro" id="IPR010872">
    <property type="entry name" value="MDMPI_C-term_domain"/>
</dbReference>
<keyword evidence="3" id="KW-0413">Isomerase</keyword>
<accession>A0A839QSM1</accession>
<proteinExistence type="predicted"/>
<keyword evidence="3" id="KW-0670">Pyruvate</keyword>
<protein>
    <submittedName>
        <fullName evidence="3">Maleylpyruvate isomerase</fullName>
        <ecNumber evidence="3">5.2.1.4</ecNumber>
    </submittedName>
</protein>
<dbReference type="InterPro" id="IPR034660">
    <property type="entry name" value="DinB/YfiT-like"/>
</dbReference>
<comment type="caution">
    <text evidence="3">The sequence shown here is derived from an EMBL/GenBank/DDBJ whole genome shotgun (WGS) entry which is preliminary data.</text>
</comment>
<dbReference type="InterPro" id="IPR024344">
    <property type="entry name" value="MDMPI_metal-binding"/>
</dbReference>
<dbReference type="Pfam" id="PF07398">
    <property type="entry name" value="MDMPI_C"/>
    <property type="match status" value="1"/>
</dbReference>
<feature type="domain" description="MDMPI C-terminal" evidence="1">
    <location>
        <begin position="156"/>
        <end position="230"/>
    </location>
</feature>
<feature type="domain" description="Mycothiol-dependent maleylpyruvate isomerase metal-binding" evidence="2">
    <location>
        <begin position="16"/>
        <end position="148"/>
    </location>
</feature>
<dbReference type="EC" id="5.2.1.4" evidence="3"/>
<dbReference type="SUPFAM" id="SSF55718">
    <property type="entry name" value="SCP-like"/>
    <property type="match status" value="1"/>
</dbReference>
<dbReference type="SUPFAM" id="SSF109854">
    <property type="entry name" value="DinB/YfiT-like putative metalloenzymes"/>
    <property type="match status" value="1"/>
</dbReference>
<gene>
    <name evidence="3" type="ORF">E9229_002453</name>
</gene>
<dbReference type="Gene3D" id="1.20.120.450">
    <property type="entry name" value="dinb family like domain"/>
    <property type="match status" value="1"/>
</dbReference>
<reference evidence="3 4" key="1">
    <citation type="submission" date="2020-08" db="EMBL/GenBank/DDBJ databases">
        <title>Sequencing the genomes of 1000 actinobacteria strains.</title>
        <authorList>
            <person name="Klenk H.-P."/>
        </authorList>
    </citation>
    <scope>NUCLEOTIDE SEQUENCE [LARGE SCALE GENOMIC DNA]</scope>
    <source>
        <strain evidence="3 4">DSM 22826</strain>
    </source>
</reference>
<dbReference type="RefSeq" id="WP_183511529.1">
    <property type="nucleotide sequence ID" value="NZ_BAABGK010000102.1"/>
</dbReference>
<dbReference type="Pfam" id="PF11716">
    <property type="entry name" value="MDMPI_N"/>
    <property type="match status" value="1"/>
</dbReference>
<dbReference type="EMBL" id="JACHVS010000001">
    <property type="protein sequence ID" value="MBB2996262.1"/>
    <property type="molecule type" value="Genomic_DNA"/>
</dbReference>
<dbReference type="GO" id="GO:0050077">
    <property type="term" value="F:maleylpyruvate isomerase activity"/>
    <property type="evidence" value="ECO:0007669"/>
    <property type="project" value="UniProtKB-EC"/>
</dbReference>
<evidence type="ECO:0000313" key="3">
    <source>
        <dbReference type="EMBL" id="MBB2996262.1"/>
    </source>
</evidence>
<evidence type="ECO:0000313" key="4">
    <source>
        <dbReference type="Proteomes" id="UP000523000"/>
    </source>
</evidence>
<dbReference type="Proteomes" id="UP000523000">
    <property type="component" value="Unassembled WGS sequence"/>
</dbReference>
<dbReference type="GO" id="GO:0046872">
    <property type="term" value="F:metal ion binding"/>
    <property type="evidence" value="ECO:0007669"/>
    <property type="project" value="InterPro"/>
</dbReference>
<dbReference type="AlphaFoldDB" id="A0A839QSM1"/>
<sequence>MTQITDSDLAGSVSKALAGWEKLLPAIAPVQYTQASQLPGWDRAHVLAHVDGFARAMARQLSSARTGELVPMYDGGQAGRNERIELAALMAPEALRARVTEALGLLATGLHAIPAGGWAAETGFRPGSVVRDCVFAAWRELVIHATDLGLGHTPLDWSSDFCAHLFDALAGRIPADKRVVFQPTGGTPFTLGSGLEAVVVTGMEYDLAAWLAGRTPVGPVRATADADGADLPELLPWAAGPGKK</sequence>
<keyword evidence="4" id="KW-1185">Reference proteome</keyword>
<name>A0A839QSM1_9MICC</name>